<feature type="compositionally biased region" description="Low complexity" evidence="1">
    <location>
        <begin position="10"/>
        <end position="32"/>
    </location>
</feature>
<feature type="region of interest" description="Disordered" evidence="1">
    <location>
        <begin position="507"/>
        <end position="711"/>
    </location>
</feature>
<dbReference type="AlphaFoldDB" id="A0A2X0PI92"/>
<dbReference type="InterPro" id="IPR051494">
    <property type="entry name" value="BSD_domain-containing"/>
</dbReference>
<dbReference type="PROSITE" id="PS50858">
    <property type="entry name" value="BSD"/>
    <property type="match status" value="1"/>
</dbReference>
<feature type="domain" description="BSD" evidence="2">
    <location>
        <begin position="446"/>
        <end position="499"/>
    </location>
</feature>
<feature type="compositionally biased region" description="Polar residues" evidence="1">
    <location>
        <begin position="231"/>
        <end position="244"/>
    </location>
</feature>
<organism evidence="3 4">
    <name type="scientific">Microbotryum silenes-dioicae</name>
    <dbReference type="NCBI Taxonomy" id="796604"/>
    <lineage>
        <taxon>Eukaryota</taxon>
        <taxon>Fungi</taxon>
        <taxon>Dikarya</taxon>
        <taxon>Basidiomycota</taxon>
        <taxon>Pucciniomycotina</taxon>
        <taxon>Microbotryomycetes</taxon>
        <taxon>Microbotryales</taxon>
        <taxon>Microbotryaceae</taxon>
        <taxon>Microbotryum</taxon>
    </lineage>
</organism>
<dbReference type="GO" id="GO:0005737">
    <property type="term" value="C:cytoplasm"/>
    <property type="evidence" value="ECO:0007669"/>
    <property type="project" value="TreeGrafter"/>
</dbReference>
<dbReference type="Pfam" id="PF03909">
    <property type="entry name" value="BSD"/>
    <property type="match status" value="1"/>
</dbReference>
<evidence type="ECO:0000259" key="2">
    <source>
        <dbReference type="PROSITE" id="PS50858"/>
    </source>
</evidence>
<sequence>MDWFAGTPRSQTPTITTASTTANSTTLASESSVNNQDATTTHLSGLAGSNALKDGNADAPPATLASASAFESTGEQQQQQLQYEQDPHTPSAASTPVAPVTLEQEITNVMAGFGSFWGKVRKQSVHALAQAEKQIETARKDLTPLVSKARANLDHLGETTRAELNRLTEEASASVAASGQGTAGSRGAAIVIGTDAMPIMLDQIPEVPAQNEVKRDVKGKGVDRGEETETTSDGNQAQAASSEGSGDATSAAVPSADAIAASATAFFSKMQTQLASSPNLQGLSKNLTTLQESVATNLSSLPTSLQTNIQQLHTQFAHQIDLADTQKTAGDYLHKGESWLSGLGNEVSRFAKEAIQIVPPSGSDEAAMSSDRQRKRDERMRRAERVAGGRRETHLMSLRTDPSFLLEDPAQAPLPGAEDADLSKSLSAADPDPRQAYARFLQSIEDQGGFEADEYNARIRNEIEEAGEGLEGTLRLLVPSRLDPETFWARYFFRVAQIDEDEKRRRQVLQGAESNEDDFSWDMEDEEDEQAADQRRASASPPAPVATATSRLTDTPSPTPRPDSGESMPKAEAIPTLSAQPNTLLSRASSVSAGSDWGLDSGTMEEAETGDDQGPTPPRHAQPASLIDTHKTISPDLAGPNATSPRASSDGTAGSFDLVGLKSGTPSEGGVEAVEIEMPEDVLPNPRTKVPLGEEKKASGEPDSDEDSDWE</sequence>
<dbReference type="Gene3D" id="1.10.3970.10">
    <property type="entry name" value="BSD domain"/>
    <property type="match status" value="1"/>
</dbReference>
<feature type="region of interest" description="Disordered" evidence="1">
    <location>
        <begin position="1"/>
        <end position="95"/>
    </location>
</feature>
<feature type="compositionally biased region" description="Low complexity" evidence="1">
    <location>
        <begin position="537"/>
        <end position="556"/>
    </location>
</feature>
<name>A0A2X0PI92_9BASI</name>
<dbReference type="InterPro" id="IPR005607">
    <property type="entry name" value="BSD_dom"/>
</dbReference>
<feature type="compositionally biased region" description="Polar residues" evidence="1">
    <location>
        <begin position="577"/>
        <end position="593"/>
    </location>
</feature>
<dbReference type="SUPFAM" id="SSF140383">
    <property type="entry name" value="BSD domain-like"/>
    <property type="match status" value="1"/>
</dbReference>
<dbReference type="EMBL" id="FQNC01000069">
    <property type="protein sequence ID" value="SGZ08453.1"/>
    <property type="molecule type" value="Genomic_DNA"/>
</dbReference>
<evidence type="ECO:0000256" key="1">
    <source>
        <dbReference type="SAM" id="MobiDB-lite"/>
    </source>
</evidence>
<feature type="region of interest" description="Disordered" evidence="1">
    <location>
        <begin position="207"/>
        <end position="250"/>
    </location>
</feature>
<dbReference type="PANTHER" id="PTHR16019:SF5">
    <property type="entry name" value="BSD DOMAIN-CONTAINING PROTEIN 1"/>
    <property type="match status" value="1"/>
</dbReference>
<evidence type="ECO:0000313" key="4">
    <source>
        <dbReference type="Proteomes" id="UP000249464"/>
    </source>
</evidence>
<feature type="compositionally biased region" description="Polar residues" evidence="1">
    <location>
        <begin position="33"/>
        <end position="43"/>
    </location>
</feature>
<gene>
    <name evidence="3" type="primary">BQ5605_C030g10795</name>
    <name evidence="3" type="ORF">BQ5605_C030G10795</name>
</gene>
<feature type="compositionally biased region" description="Acidic residues" evidence="1">
    <location>
        <begin position="702"/>
        <end position="711"/>
    </location>
</feature>
<feature type="compositionally biased region" description="Polar residues" evidence="1">
    <location>
        <begin position="641"/>
        <end position="652"/>
    </location>
</feature>
<feature type="compositionally biased region" description="Low complexity" evidence="1">
    <location>
        <begin position="75"/>
        <end position="84"/>
    </location>
</feature>
<reference evidence="3 4" key="1">
    <citation type="submission" date="2016-11" db="EMBL/GenBank/DDBJ databases">
        <authorList>
            <person name="Jaros S."/>
            <person name="Januszkiewicz K."/>
            <person name="Wedrychowicz H."/>
        </authorList>
    </citation>
    <scope>NUCLEOTIDE SEQUENCE [LARGE SCALE GENOMIC DNA]</scope>
</reference>
<dbReference type="InterPro" id="IPR035925">
    <property type="entry name" value="BSD_dom_sf"/>
</dbReference>
<dbReference type="Proteomes" id="UP000249464">
    <property type="component" value="Unassembled WGS sequence"/>
</dbReference>
<accession>A0A2X0PI92</accession>
<feature type="compositionally biased region" description="Polar residues" evidence="1">
    <location>
        <begin position="65"/>
        <end position="74"/>
    </location>
</feature>
<feature type="compositionally biased region" description="Basic and acidic residues" evidence="1">
    <location>
        <begin position="371"/>
        <end position="394"/>
    </location>
</feature>
<keyword evidence="4" id="KW-1185">Reference proteome</keyword>
<feature type="region of interest" description="Disordered" evidence="1">
    <location>
        <begin position="359"/>
        <end position="429"/>
    </location>
</feature>
<proteinExistence type="predicted"/>
<dbReference type="PANTHER" id="PTHR16019">
    <property type="entry name" value="SYNAPSE-ASSOCIATED PROTEIN"/>
    <property type="match status" value="1"/>
</dbReference>
<dbReference type="STRING" id="796604.A0A2X0PI92"/>
<feature type="compositionally biased region" description="Acidic residues" evidence="1">
    <location>
        <begin position="514"/>
        <end position="531"/>
    </location>
</feature>
<evidence type="ECO:0000313" key="3">
    <source>
        <dbReference type="EMBL" id="SGZ08453.1"/>
    </source>
</evidence>
<protein>
    <submittedName>
        <fullName evidence="3">BQ5605_C030g10795 protein</fullName>
    </submittedName>
</protein>
<feature type="compositionally biased region" description="Basic and acidic residues" evidence="1">
    <location>
        <begin position="212"/>
        <end position="227"/>
    </location>
</feature>